<gene>
    <name evidence="18" type="ORF">EPI10_019309</name>
</gene>
<keyword evidence="10" id="KW-0804">Transcription</keyword>
<keyword evidence="18" id="KW-0489">Methyltransferase</keyword>
<dbReference type="SMART" id="SM00542">
    <property type="entry name" value="FYRC"/>
    <property type="match status" value="1"/>
</dbReference>
<dbReference type="PROSITE" id="PS51183">
    <property type="entry name" value="JMJN"/>
    <property type="match status" value="1"/>
</dbReference>
<evidence type="ECO:0000256" key="8">
    <source>
        <dbReference type="ARBA" id="ARBA00023004"/>
    </source>
</evidence>
<dbReference type="GO" id="GO:0045814">
    <property type="term" value="P:negative regulation of gene expression, epigenetic"/>
    <property type="evidence" value="ECO:0007669"/>
    <property type="project" value="UniProtKB-ARBA"/>
</dbReference>
<comment type="cofactor">
    <cofactor evidence="1">
        <name>Fe(2+)</name>
        <dbReference type="ChEBI" id="CHEBI:29033"/>
    </cofactor>
</comment>
<feature type="domain" description="JmjC" evidence="17">
    <location>
        <begin position="260"/>
        <end position="426"/>
    </location>
</feature>
<dbReference type="SMART" id="SM00558">
    <property type="entry name" value="JmjC"/>
    <property type="match status" value="1"/>
</dbReference>
<keyword evidence="9" id="KW-0805">Transcription regulation</keyword>
<dbReference type="GO" id="GO:0008168">
    <property type="term" value="F:methyltransferase activity"/>
    <property type="evidence" value="ECO:0007669"/>
    <property type="project" value="UniProtKB-KW"/>
</dbReference>
<evidence type="ECO:0000256" key="13">
    <source>
        <dbReference type="ARBA" id="ARBA00050935"/>
    </source>
</evidence>
<evidence type="ECO:0000256" key="4">
    <source>
        <dbReference type="ARBA" id="ARBA00022723"/>
    </source>
</evidence>
<dbReference type="GO" id="GO:0048731">
    <property type="term" value="P:system development"/>
    <property type="evidence" value="ECO:0007669"/>
    <property type="project" value="UniProtKB-ARBA"/>
</dbReference>
<keyword evidence="5" id="KW-0156">Chromatin regulator</keyword>
<dbReference type="EMBL" id="SMMG02000003">
    <property type="protein sequence ID" value="KAA3478719.1"/>
    <property type="molecule type" value="Genomic_DNA"/>
</dbReference>
<dbReference type="GO" id="GO:0046872">
    <property type="term" value="F:metal ion binding"/>
    <property type="evidence" value="ECO:0007669"/>
    <property type="project" value="UniProtKB-KW"/>
</dbReference>
<dbReference type="Pfam" id="PF02375">
    <property type="entry name" value="JmjN"/>
    <property type="match status" value="1"/>
</dbReference>
<dbReference type="Pfam" id="PF02928">
    <property type="entry name" value="zf-C5HC2"/>
    <property type="match status" value="1"/>
</dbReference>
<organism evidence="18 19">
    <name type="scientific">Gossypium australe</name>
    <dbReference type="NCBI Taxonomy" id="47621"/>
    <lineage>
        <taxon>Eukaryota</taxon>
        <taxon>Viridiplantae</taxon>
        <taxon>Streptophyta</taxon>
        <taxon>Embryophyta</taxon>
        <taxon>Tracheophyta</taxon>
        <taxon>Spermatophyta</taxon>
        <taxon>Magnoliopsida</taxon>
        <taxon>eudicotyledons</taxon>
        <taxon>Gunneridae</taxon>
        <taxon>Pentapetalae</taxon>
        <taxon>rosids</taxon>
        <taxon>malvids</taxon>
        <taxon>Malvales</taxon>
        <taxon>Malvaceae</taxon>
        <taxon>Malvoideae</taxon>
        <taxon>Gossypium</taxon>
    </lineage>
</organism>
<dbReference type="PROSITE" id="PS51543">
    <property type="entry name" value="FYRC"/>
    <property type="match status" value="1"/>
</dbReference>
<evidence type="ECO:0000256" key="2">
    <source>
        <dbReference type="ARBA" id="ARBA00004123"/>
    </source>
</evidence>
<dbReference type="SUPFAM" id="SSF51197">
    <property type="entry name" value="Clavaminate synthase-like"/>
    <property type="match status" value="1"/>
</dbReference>
<dbReference type="GO" id="GO:0006355">
    <property type="term" value="P:regulation of DNA-templated transcription"/>
    <property type="evidence" value="ECO:0007669"/>
    <property type="project" value="UniProtKB-ARBA"/>
</dbReference>
<evidence type="ECO:0000256" key="14">
    <source>
        <dbReference type="ARBA" id="ARBA00051640"/>
    </source>
</evidence>
<accession>A0A5B6WAD8</accession>
<dbReference type="InterPro" id="IPR004198">
    <property type="entry name" value="Znf_C5HC2"/>
</dbReference>
<dbReference type="GO" id="GO:0051093">
    <property type="term" value="P:negative regulation of developmental process"/>
    <property type="evidence" value="ECO:0007669"/>
    <property type="project" value="UniProtKB-ARBA"/>
</dbReference>
<dbReference type="Gene3D" id="2.60.120.650">
    <property type="entry name" value="Cupin"/>
    <property type="match status" value="1"/>
</dbReference>
<evidence type="ECO:0000256" key="6">
    <source>
        <dbReference type="ARBA" id="ARBA00022964"/>
    </source>
</evidence>
<evidence type="ECO:0000256" key="10">
    <source>
        <dbReference type="ARBA" id="ARBA00023163"/>
    </source>
</evidence>
<dbReference type="PANTHER" id="PTHR10694">
    <property type="entry name" value="LYSINE-SPECIFIC DEMETHYLASE"/>
    <property type="match status" value="1"/>
</dbReference>
<dbReference type="InterPro" id="IPR003349">
    <property type="entry name" value="JmjN"/>
</dbReference>
<dbReference type="PANTHER" id="PTHR10694:SF105">
    <property type="entry name" value="LYSINE-SPECIFIC DEMETHYLASE JMJ14"/>
    <property type="match status" value="1"/>
</dbReference>
<comment type="subcellular location">
    <subcellularLocation>
        <location evidence="2">Nucleus</location>
    </subcellularLocation>
</comment>
<evidence type="ECO:0000256" key="7">
    <source>
        <dbReference type="ARBA" id="ARBA00023002"/>
    </source>
</evidence>
<evidence type="ECO:0000256" key="12">
    <source>
        <dbReference type="ARBA" id="ARBA00050619"/>
    </source>
</evidence>
<dbReference type="SMART" id="SM00545">
    <property type="entry name" value="JmjN"/>
    <property type="match status" value="1"/>
</dbReference>
<dbReference type="Proteomes" id="UP000325315">
    <property type="component" value="Unassembled WGS sequence"/>
</dbReference>
<evidence type="ECO:0000256" key="11">
    <source>
        <dbReference type="ARBA" id="ARBA00023242"/>
    </source>
</evidence>
<dbReference type="OrthoDB" id="1678912at2759"/>
<proteinExistence type="inferred from homology"/>
<evidence type="ECO:0000313" key="19">
    <source>
        <dbReference type="Proteomes" id="UP000325315"/>
    </source>
</evidence>
<dbReference type="InterPro" id="IPR003347">
    <property type="entry name" value="JmjC_dom"/>
</dbReference>
<feature type="region of interest" description="Disordered" evidence="15">
    <location>
        <begin position="137"/>
        <end position="174"/>
    </location>
</feature>
<dbReference type="InterPro" id="IPR003889">
    <property type="entry name" value="FYrich_C"/>
</dbReference>
<dbReference type="SMART" id="SM00541">
    <property type="entry name" value="FYRN"/>
    <property type="match status" value="1"/>
</dbReference>
<comment type="catalytic activity">
    <reaction evidence="14">
        <text>N(6),N(6),N(6)-trimethyl-L-lysyl(4)-[histone H3] + 2-oxoglutarate + O2 = N(6),N(6)-dimethyl-L-lysyl(4)-[histone H3] + formaldehyde + succinate + CO2</text>
        <dbReference type="Rhea" id="RHEA:60212"/>
        <dbReference type="Rhea" id="RHEA-COMP:15537"/>
        <dbReference type="Rhea" id="RHEA-COMP:15540"/>
        <dbReference type="ChEBI" id="CHEBI:15379"/>
        <dbReference type="ChEBI" id="CHEBI:16526"/>
        <dbReference type="ChEBI" id="CHEBI:16810"/>
        <dbReference type="ChEBI" id="CHEBI:16842"/>
        <dbReference type="ChEBI" id="CHEBI:30031"/>
        <dbReference type="ChEBI" id="CHEBI:61961"/>
        <dbReference type="ChEBI" id="CHEBI:61976"/>
    </reaction>
    <physiologicalReaction direction="left-to-right" evidence="14">
        <dbReference type="Rhea" id="RHEA:60213"/>
    </physiologicalReaction>
</comment>
<keyword evidence="8" id="KW-0408">Iron</keyword>
<dbReference type="Pfam" id="PF02373">
    <property type="entry name" value="JmjC"/>
    <property type="match status" value="1"/>
</dbReference>
<dbReference type="Pfam" id="PF05965">
    <property type="entry name" value="FYRC"/>
    <property type="match status" value="1"/>
</dbReference>
<dbReference type="GO" id="GO:0034647">
    <property type="term" value="F:histone H3K4me/H3K4me2/H3K4me3 demethylase activity"/>
    <property type="evidence" value="ECO:0007669"/>
    <property type="project" value="TreeGrafter"/>
</dbReference>
<dbReference type="FunFam" id="3.30.160.360:FF:000005">
    <property type="entry name" value="Putative lysine-specific demethylase JMJ16"/>
    <property type="match status" value="1"/>
</dbReference>
<evidence type="ECO:0000256" key="15">
    <source>
        <dbReference type="SAM" id="MobiDB-lite"/>
    </source>
</evidence>
<comment type="catalytic activity">
    <reaction evidence="12">
        <text>N(6),N(6)-dimethyl-L-lysyl(4)-[histone H3] + 2-oxoglutarate + O2 = N(6)-methyl-L-lysyl(4)-[histone H3] + formaldehyde + succinate + CO2</text>
        <dbReference type="Rhea" id="RHEA:60216"/>
        <dbReference type="Rhea" id="RHEA-COMP:15540"/>
        <dbReference type="Rhea" id="RHEA-COMP:15543"/>
        <dbReference type="ChEBI" id="CHEBI:15379"/>
        <dbReference type="ChEBI" id="CHEBI:16526"/>
        <dbReference type="ChEBI" id="CHEBI:16810"/>
        <dbReference type="ChEBI" id="CHEBI:16842"/>
        <dbReference type="ChEBI" id="CHEBI:30031"/>
        <dbReference type="ChEBI" id="CHEBI:61929"/>
        <dbReference type="ChEBI" id="CHEBI:61976"/>
    </reaction>
    <physiologicalReaction direction="left-to-right" evidence="12">
        <dbReference type="Rhea" id="RHEA:60217"/>
    </physiologicalReaction>
</comment>
<keyword evidence="19" id="KW-1185">Reference proteome</keyword>
<dbReference type="PROSITE" id="PS51184">
    <property type="entry name" value="JMJC"/>
    <property type="match status" value="1"/>
</dbReference>
<dbReference type="PROSITE" id="PS51542">
    <property type="entry name" value="FYRN"/>
    <property type="match status" value="1"/>
</dbReference>
<evidence type="ECO:0000256" key="3">
    <source>
        <dbReference type="ARBA" id="ARBA00006801"/>
    </source>
</evidence>
<sequence length="1061" mass="120809">MEQLKIATNSHMKENQFRFLNPLERIGWGDHSSQLSMKRDNNLESLGSPRHRRVSTRWDPDEPCRPNIDDAPVFYPTIEEFEDTLAYIEKIRAEAQSFGICRIVPPPSWTPPCPLKEKDIWEHAKFSTRIQQVDLLQNREPMRKKNRSRKRKRRRHSRMGATRRRANSSSESVVTSETDEKFGFNSGSDFTLEEFQRYADEFKEMYFQRDCSEDLEPSMIECRKWEPSWEDIEGEYWRIVEQPKDEVEVSSVLTGNDADKYATSGWNLNNFPRLQGSVLSFEGCDISGVLVPWLYVGMCFSSFCWHVEDHHLYSLNYMHFGDPKIWYGVPGNQATSLEAAMRKHLPDLFEEQPDLLNELVTQLSPSVLKAEGVPVYRAVQHSGEFVLTFPRAYHAGFNCGFNCAEAVNVAPVDWLEHGQLAVELYSEQHRKTSLSHDKLLLGSARQGIQALRELHVLGRETLGNSRWKRVCGKDGMLTKAVRMRKQMEEERVNCLPPDMPVRKMEKDFDLESERECFSCFYDLHLSACSCKCSPERFACLKHVKNFCSCQDEDRFVLLRYTVDELQMLVEALEGGLDAVKLWASKDLGLVSAIDCDAYLSKWVQDSEVLKIEPGQPRESFSCSSRVEEKVDINTPYLYGHFSSEVLPSECQSATKLKASHVTLDSHNNVVNVGVLVMENRTSLEEDPCIDLNLDIVSDYPATARKSICDSGSSSNHSVTDVETFLREKSCGFDEVREPVLKRLKSDCSSSVSREYCEKYQHSISTGLRDPDGFEGKKLFGVELQFPHINAGQSNTLLKAETLNCSDVIASMAHQGHPLLNRAVEPLNFGSVIFGKLWCNSQAIFPKGFRSRVKYFSVLDPTKISSYISEVLDIGLLGPLFKVTLEGCPTITFSNVLPNKCWEMVLQQLNQEILRRKNLGESGLLPLQSLQSINGLEMFGFLSPPIIQAIEALDPNHQCSEYWNNKTACDNNEVKKYALGLSCSVGESKAKIFGVDLTKQDHEDPNQHSVDEEIQVVLTGLFKKASPEELKIMRRILCSDSQSPERQVAYETLTEEIRKTCR</sequence>
<keyword evidence="7" id="KW-0560">Oxidoreductase</keyword>
<evidence type="ECO:0000256" key="5">
    <source>
        <dbReference type="ARBA" id="ARBA00022853"/>
    </source>
</evidence>
<evidence type="ECO:0000259" key="16">
    <source>
        <dbReference type="PROSITE" id="PS51183"/>
    </source>
</evidence>
<comment type="similarity">
    <text evidence="3">Belongs to the JARID1 histone demethylase family.</text>
</comment>
<name>A0A5B6WAD8_9ROSI</name>
<comment type="catalytic activity">
    <reaction evidence="13">
        <text>N(6)-methyl-L-lysyl(4)-[histone H3] + 2-oxoglutarate + O2 = L-lysyl(4)-[histone H3] + formaldehyde + succinate + CO2</text>
        <dbReference type="Rhea" id="RHEA:60220"/>
        <dbReference type="Rhea" id="RHEA-COMP:15543"/>
        <dbReference type="Rhea" id="RHEA-COMP:15547"/>
        <dbReference type="ChEBI" id="CHEBI:15379"/>
        <dbReference type="ChEBI" id="CHEBI:16526"/>
        <dbReference type="ChEBI" id="CHEBI:16810"/>
        <dbReference type="ChEBI" id="CHEBI:16842"/>
        <dbReference type="ChEBI" id="CHEBI:29969"/>
        <dbReference type="ChEBI" id="CHEBI:30031"/>
        <dbReference type="ChEBI" id="CHEBI:61929"/>
    </reaction>
    <physiologicalReaction direction="left-to-right" evidence="13">
        <dbReference type="Rhea" id="RHEA:60221"/>
    </physiologicalReaction>
</comment>
<dbReference type="Pfam" id="PF05964">
    <property type="entry name" value="FYRN"/>
    <property type="match status" value="1"/>
</dbReference>
<dbReference type="GO" id="GO:0005634">
    <property type="term" value="C:nucleus"/>
    <property type="evidence" value="ECO:0007669"/>
    <property type="project" value="UniProtKB-SubCell"/>
</dbReference>
<feature type="compositionally biased region" description="Basic residues" evidence="15">
    <location>
        <begin position="142"/>
        <end position="166"/>
    </location>
</feature>
<reference evidence="19" key="1">
    <citation type="journal article" date="2019" name="Plant Biotechnol. J.">
        <title>Genome sequencing of the Australian wild diploid species Gossypium australe highlights disease resistance and delayed gland morphogenesis.</title>
        <authorList>
            <person name="Cai Y."/>
            <person name="Cai X."/>
            <person name="Wang Q."/>
            <person name="Wang P."/>
            <person name="Zhang Y."/>
            <person name="Cai C."/>
            <person name="Xu Y."/>
            <person name="Wang K."/>
            <person name="Zhou Z."/>
            <person name="Wang C."/>
            <person name="Geng S."/>
            <person name="Li B."/>
            <person name="Dong Q."/>
            <person name="Hou Y."/>
            <person name="Wang H."/>
            <person name="Ai P."/>
            <person name="Liu Z."/>
            <person name="Yi F."/>
            <person name="Sun M."/>
            <person name="An G."/>
            <person name="Cheng J."/>
            <person name="Zhang Y."/>
            <person name="Shi Q."/>
            <person name="Xie Y."/>
            <person name="Shi X."/>
            <person name="Chang Y."/>
            <person name="Huang F."/>
            <person name="Chen Y."/>
            <person name="Hong S."/>
            <person name="Mi L."/>
            <person name="Sun Q."/>
            <person name="Zhang L."/>
            <person name="Zhou B."/>
            <person name="Peng R."/>
            <person name="Zhang X."/>
            <person name="Liu F."/>
        </authorList>
    </citation>
    <scope>NUCLEOTIDE SEQUENCE [LARGE SCALE GENOMIC DNA]</scope>
    <source>
        <strain evidence="19">cv. PA1801</strain>
    </source>
</reference>
<evidence type="ECO:0000256" key="9">
    <source>
        <dbReference type="ARBA" id="ARBA00023015"/>
    </source>
</evidence>
<keyword evidence="4" id="KW-0479">Metal-binding</keyword>
<dbReference type="AlphaFoldDB" id="A0A5B6WAD8"/>
<keyword evidence="6" id="KW-0223">Dioxygenase</keyword>
<dbReference type="InterPro" id="IPR003888">
    <property type="entry name" value="FYrich_N"/>
</dbReference>
<dbReference type="GO" id="GO:0032259">
    <property type="term" value="P:methylation"/>
    <property type="evidence" value="ECO:0007669"/>
    <property type="project" value="UniProtKB-KW"/>
</dbReference>
<dbReference type="Gene3D" id="3.30.160.360">
    <property type="match status" value="1"/>
</dbReference>
<evidence type="ECO:0000256" key="1">
    <source>
        <dbReference type="ARBA" id="ARBA00001954"/>
    </source>
</evidence>
<dbReference type="GO" id="GO:0048589">
    <property type="term" value="P:developmental growth"/>
    <property type="evidence" value="ECO:0007669"/>
    <property type="project" value="UniProtKB-ARBA"/>
</dbReference>
<evidence type="ECO:0000259" key="17">
    <source>
        <dbReference type="PROSITE" id="PS51184"/>
    </source>
</evidence>
<comment type="caution">
    <text evidence="18">The sequence shown here is derived from an EMBL/GenBank/DDBJ whole genome shotgun (WGS) entry which is preliminary data.</text>
</comment>
<evidence type="ECO:0000313" key="18">
    <source>
        <dbReference type="EMBL" id="KAA3478719.1"/>
    </source>
</evidence>
<keyword evidence="18" id="KW-0808">Transferase</keyword>
<feature type="domain" description="JmjN" evidence="16">
    <location>
        <begin position="71"/>
        <end position="112"/>
    </location>
</feature>
<keyword evidence="11" id="KW-0539">Nucleus</keyword>
<dbReference type="GO" id="GO:0000785">
    <property type="term" value="C:chromatin"/>
    <property type="evidence" value="ECO:0007669"/>
    <property type="project" value="TreeGrafter"/>
</dbReference>
<protein>
    <submittedName>
        <fullName evidence="18">Lysine-specific demethylase JMJ18-like isoform X2</fullName>
    </submittedName>
</protein>